<evidence type="ECO:0000313" key="4">
    <source>
        <dbReference type="Proteomes" id="UP000317043"/>
    </source>
</evidence>
<sequence length="190" mass="20752">MTQWWTRLVADVADWFPGGLYGLLLAVVLVAIIVGLAIQEPALYRWRRRSKKSKPVDSEVSSDITDSDSGEAVPDLPADALTARAQAFMAAGDYRGAVREWLRVMVRDLIEADAITHRPGWTVTELASAGARAIPDSATLLHEAAGIFSEVWYGSREAELVTATRMRGLRDQLGGILGAYSPTRVAEVDR</sequence>
<name>A0A543AT59_9ACTN</name>
<evidence type="ECO:0000259" key="2">
    <source>
        <dbReference type="Pfam" id="PF13559"/>
    </source>
</evidence>
<proteinExistence type="predicted"/>
<keyword evidence="1" id="KW-1133">Transmembrane helix</keyword>
<keyword evidence="1" id="KW-0472">Membrane</keyword>
<dbReference type="OrthoDB" id="3389322at2"/>
<feature type="transmembrane region" description="Helical" evidence="1">
    <location>
        <begin position="20"/>
        <end position="44"/>
    </location>
</feature>
<keyword evidence="4" id="KW-1185">Reference proteome</keyword>
<dbReference type="RefSeq" id="WP_142036157.1">
    <property type="nucleotide sequence ID" value="NZ_JBHTGS010000001.1"/>
</dbReference>
<dbReference type="InterPro" id="IPR025403">
    <property type="entry name" value="TgpA-like_C"/>
</dbReference>
<dbReference type="EMBL" id="VFOW01000001">
    <property type="protein sequence ID" value="TQL75763.1"/>
    <property type="molecule type" value="Genomic_DNA"/>
</dbReference>
<reference evidence="3 4" key="1">
    <citation type="submission" date="2019-06" db="EMBL/GenBank/DDBJ databases">
        <title>Sequencing the genomes of 1000 actinobacteria strains.</title>
        <authorList>
            <person name="Klenk H.-P."/>
        </authorList>
    </citation>
    <scope>NUCLEOTIDE SEQUENCE [LARGE SCALE GENOMIC DNA]</scope>
    <source>
        <strain evidence="3 4">DSM 45928</strain>
    </source>
</reference>
<keyword evidence="1" id="KW-0812">Transmembrane</keyword>
<feature type="domain" description="Protein-glutamine gamma-glutamyltransferase-like C-terminal" evidence="2">
    <location>
        <begin position="103"/>
        <end position="167"/>
    </location>
</feature>
<protein>
    <submittedName>
        <fullName evidence="3">Uncharacterized protein DUF4129</fullName>
    </submittedName>
</protein>
<gene>
    <name evidence="3" type="ORF">FB566_1277</name>
</gene>
<comment type="caution">
    <text evidence="3">The sequence shown here is derived from an EMBL/GenBank/DDBJ whole genome shotgun (WGS) entry which is preliminary data.</text>
</comment>
<dbReference type="Pfam" id="PF13559">
    <property type="entry name" value="DUF4129"/>
    <property type="match status" value="1"/>
</dbReference>
<evidence type="ECO:0000313" key="3">
    <source>
        <dbReference type="EMBL" id="TQL75763.1"/>
    </source>
</evidence>
<dbReference type="Proteomes" id="UP000317043">
    <property type="component" value="Unassembled WGS sequence"/>
</dbReference>
<evidence type="ECO:0000256" key="1">
    <source>
        <dbReference type="SAM" id="Phobius"/>
    </source>
</evidence>
<accession>A0A543AT59</accession>
<organism evidence="3 4">
    <name type="scientific">Stackebrandtia endophytica</name>
    <dbReference type="NCBI Taxonomy" id="1496996"/>
    <lineage>
        <taxon>Bacteria</taxon>
        <taxon>Bacillati</taxon>
        <taxon>Actinomycetota</taxon>
        <taxon>Actinomycetes</taxon>
        <taxon>Glycomycetales</taxon>
        <taxon>Glycomycetaceae</taxon>
        <taxon>Stackebrandtia</taxon>
    </lineage>
</organism>
<dbReference type="InParanoid" id="A0A543AT59"/>
<dbReference type="AlphaFoldDB" id="A0A543AT59"/>